<feature type="compositionally biased region" description="Low complexity" evidence="1">
    <location>
        <begin position="614"/>
        <end position="655"/>
    </location>
</feature>
<accession>A0AAW9QP54</accession>
<feature type="region of interest" description="Disordered" evidence="1">
    <location>
        <begin position="808"/>
        <end position="860"/>
    </location>
</feature>
<reference evidence="2 3" key="1">
    <citation type="submission" date="2024-02" db="EMBL/GenBank/DDBJ databases">
        <title>Genome sequence of Aquincola sp. MAHUQ-54.</title>
        <authorList>
            <person name="Huq M.A."/>
        </authorList>
    </citation>
    <scope>NUCLEOTIDE SEQUENCE [LARGE SCALE GENOMIC DNA]</scope>
    <source>
        <strain evidence="2 3">MAHUQ-54</strain>
    </source>
</reference>
<dbReference type="SUPFAM" id="SSF63825">
    <property type="entry name" value="YWTD domain"/>
    <property type="match status" value="1"/>
</dbReference>
<feature type="compositionally biased region" description="Pro residues" evidence="1">
    <location>
        <begin position="820"/>
        <end position="829"/>
    </location>
</feature>
<protein>
    <recommendedName>
        <fullName evidence="4">Collagen triple helix repeat protein</fullName>
    </recommendedName>
</protein>
<gene>
    <name evidence="2" type="ORF">V4F39_20765</name>
</gene>
<comment type="caution">
    <text evidence="2">The sequence shown here is derived from an EMBL/GenBank/DDBJ whole genome shotgun (WGS) entry which is preliminary data.</text>
</comment>
<dbReference type="Proteomes" id="UP001336250">
    <property type="component" value="Unassembled WGS sequence"/>
</dbReference>
<dbReference type="RefSeq" id="WP_332291835.1">
    <property type="nucleotide sequence ID" value="NZ_JAZIBG010000041.1"/>
</dbReference>
<organism evidence="2 3">
    <name type="scientific">Aquincola agrisoli</name>
    <dbReference type="NCBI Taxonomy" id="3119538"/>
    <lineage>
        <taxon>Bacteria</taxon>
        <taxon>Pseudomonadati</taxon>
        <taxon>Pseudomonadota</taxon>
        <taxon>Betaproteobacteria</taxon>
        <taxon>Burkholderiales</taxon>
        <taxon>Sphaerotilaceae</taxon>
        <taxon>Aquincola</taxon>
    </lineage>
</organism>
<feature type="region of interest" description="Disordered" evidence="1">
    <location>
        <begin position="592"/>
        <end position="665"/>
    </location>
</feature>
<evidence type="ECO:0008006" key="4">
    <source>
        <dbReference type="Google" id="ProtNLM"/>
    </source>
</evidence>
<dbReference type="EMBL" id="JAZIBG010000041">
    <property type="protein sequence ID" value="MEF7616360.1"/>
    <property type="molecule type" value="Genomic_DNA"/>
</dbReference>
<proteinExistence type="predicted"/>
<name>A0AAW9QP54_9BURK</name>
<keyword evidence="3" id="KW-1185">Reference proteome</keyword>
<evidence type="ECO:0000313" key="2">
    <source>
        <dbReference type="EMBL" id="MEF7616360.1"/>
    </source>
</evidence>
<evidence type="ECO:0000256" key="1">
    <source>
        <dbReference type="SAM" id="MobiDB-lite"/>
    </source>
</evidence>
<evidence type="ECO:0000313" key="3">
    <source>
        <dbReference type="Proteomes" id="UP001336250"/>
    </source>
</evidence>
<sequence>MDPSDLARHALCPGCGGPVPCTPCTLQTPLRNHYFFGKLMDVPDFEVEQEYVVEKFRRHHARLHGSGIVCGLEVLQHPNPACQPRHVIVKPGMAIDCCGNEILVLDDETVDLHAFPAVRQLVDAPDGEDDHLLQLCVRYRECPTEEVPVLYDECGCDDTRCAPNRILETYAFDVRVNPTLPPAPLPNAPALVWRGPPLALPGASALAIDAGLGRLYAAATQAPGIGVVQRYHLDTLLPLPGAPRQFARPLAAIALSPDGTRLYAAVAGATAADPAQLHTVDTTSDAAFQVDAVAPADIAGSAGATALRLVVLPAGGLVTMAVGAAATTLQAWDASAAPLAGHQAAIPALLAGGTLAGDGRLVALAAGTLHRLDPAAADFDPQAVPVAAALAPVDFTLGRSTGPEVLAWLEGGTQELRLAQADGSALHAAALGEAPVAMWVAPGARTAIMLSGTAAAGRVRSADLHRLAAGAADVLGPAQAVGAGVAALAVEGRLHVAYADGVALFEIVGSDCGATLGPHACPGCDTADCLVIATFARWRPKRRLLDPAVPASDPAADAQAGIVRIDTHTHRTVLPSVADLAAAVRCLLERAPGGGTGEQGPVGPAGPAGPPGPAGSQGLPGQAGPPGAQGPEGPQGPQGLPGTPGAPGPQGEAGPAGPPGPDPFDWDLPHVCDFNWLHDNPEVVGAPDELIVTFDTEMLAADLHDRSVFVQLGRHVRKFRGDAQEGDFVPMLCWCDLDLRDRLDLGRVAERCQARAFERSGDPFVDALRIRLPGNLGFLSDDGLLRLRVLVKGDFVRGRHQRTGELRALDGDHLPTLEPRSPPGPPQPGVRPEWLQPGDKRHSGDGIEGGTFESWFDVKV</sequence>
<dbReference type="AlphaFoldDB" id="A0AAW9QP54"/>